<comment type="caution">
    <text evidence="1">The sequence shown here is derived from an EMBL/GenBank/DDBJ whole genome shotgun (WGS) entry which is preliminary data.</text>
</comment>
<name>A0A8S4NCD8_OWEFU</name>
<dbReference type="Proteomes" id="UP000749559">
    <property type="component" value="Unassembled WGS sequence"/>
</dbReference>
<sequence>MAMQVDPQRVETSVSEAEKARYINLVKEGLRGIRPNANEVSGYHFLRIISGAWGIATTGLLAYETGEMIYASFNDALKQYRINDSKQQIIFREILKKEPGQKRKRTDVIDNLVTEAKFPDKPENIQELGRKIYFPSPEYTGSDEETRELLKRALDKSKEDAYGVGDLVKVWNPINIKEKSLLTENRRLPTRDAGLLIWTALNVGPKLIQRGGRVLEETAPLLEKLKALKSAAILSNISCHRRENVVYQKSPSISGKTNIAPYLAWLAARTMNLSDGEKMNMNKSNDPAGLLKCISILKGNQAGVGHKGKQNGIV</sequence>
<organism evidence="1 2">
    <name type="scientific">Owenia fusiformis</name>
    <name type="common">Polychaete worm</name>
    <dbReference type="NCBI Taxonomy" id="6347"/>
    <lineage>
        <taxon>Eukaryota</taxon>
        <taxon>Metazoa</taxon>
        <taxon>Spiralia</taxon>
        <taxon>Lophotrochozoa</taxon>
        <taxon>Annelida</taxon>
        <taxon>Polychaeta</taxon>
        <taxon>Sedentaria</taxon>
        <taxon>Canalipalpata</taxon>
        <taxon>Sabellida</taxon>
        <taxon>Oweniida</taxon>
        <taxon>Oweniidae</taxon>
        <taxon>Owenia</taxon>
    </lineage>
</organism>
<evidence type="ECO:0000313" key="1">
    <source>
        <dbReference type="EMBL" id="CAH1778759.1"/>
    </source>
</evidence>
<gene>
    <name evidence="1" type="ORF">OFUS_LOCUS5629</name>
</gene>
<protein>
    <submittedName>
        <fullName evidence="1">Uncharacterized protein</fullName>
    </submittedName>
</protein>
<dbReference type="AlphaFoldDB" id="A0A8S4NCD8"/>
<reference evidence="1" key="1">
    <citation type="submission" date="2022-03" db="EMBL/GenBank/DDBJ databases">
        <authorList>
            <person name="Martin C."/>
        </authorList>
    </citation>
    <scope>NUCLEOTIDE SEQUENCE</scope>
</reference>
<keyword evidence="2" id="KW-1185">Reference proteome</keyword>
<evidence type="ECO:0000313" key="2">
    <source>
        <dbReference type="Proteomes" id="UP000749559"/>
    </source>
</evidence>
<accession>A0A8S4NCD8</accession>
<proteinExistence type="predicted"/>
<dbReference type="EMBL" id="CAIIXF020000003">
    <property type="protein sequence ID" value="CAH1778759.1"/>
    <property type="molecule type" value="Genomic_DNA"/>
</dbReference>